<dbReference type="GO" id="GO:0005634">
    <property type="term" value="C:nucleus"/>
    <property type="evidence" value="ECO:0007669"/>
    <property type="project" value="UniProtKB-SubCell"/>
</dbReference>
<evidence type="ECO:0000313" key="5">
    <source>
        <dbReference type="EMBL" id="KYQ55043.1"/>
    </source>
</evidence>
<organism evidence="5 6">
    <name type="scientific">Mycetomoellerius zeteki</name>
    <dbReference type="NCBI Taxonomy" id="64791"/>
    <lineage>
        <taxon>Eukaryota</taxon>
        <taxon>Metazoa</taxon>
        <taxon>Ecdysozoa</taxon>
        <taxon>Arthropoda</taxon>
        <taxon>Hexapoda</taxon>
        <taxon>Insecta</taxon>
        <taxon>Pterygota</taxon>
        <taxon>Neoptera</taxon>
        <taxon>Endopterygota</taxon>
        <taxon>Hymenoptera</taxon>
        <taxon>Apocrita</taxon>
        <taxon>Aculeata</taxon>
        <taxon>Formicoidea</taxon>
        <taxon>Formicidae</taxon>
        <taxon>Myrmicinae</taxon>
        <taxon>Mycetomoellerius</taxon>
    </lineage>
</organism>
<dbReference type="GO" id="GO:0006261">
    <property type="term" value="P:DNA-templated DNA replication"/>
    <property type="evidence" value="ECO:0007669"/>
    <property type="project" value="TreeGrafter"/>
</dbReference>
<sequence>MISLLCYTRAFAEKHSLYRIFFILAVEVRDWTPEYYVSNQSNCQEILKSPDILTKIPLLNNAQLHDIKDKELVRFRGMIQDMYNPEYYFKQYEVKNTNTGESDIRCGMYMDAARCLICSSGVGCFENSLSHPHEEILLYSKNNQNSERQTYVMISIPGLNDWAKEESMNTQAPHTMIHNDSTNKRSLDDNDLEEMDCSEPVTKKEKVSADNDVNTTDAEGSAKVQSVLSEDHILNFPIPIDGGKACIVKLYNGTVLKLNQVIDVIGFISLDPLLSTIQSSDDEMNEAEIQTHNPPTSLVPRLHAVKIIELTKSKIVNAPEIISKAQLIRGDLHIILSQLLFGDTLAADYLICHLLSTVYTRREFVCLGAFPLNITNFPANKFKTFPKEFYNFLRLFVNKSHFLEITLENLNELALIPKKDYECNRLTSGILQLSNNTHLVLDETSLTPGTLTATGRENYKALSDLLMFQKLKYDFQFYTIEYETDIPILIFSDVKSFIPCPMQIVLNVDADTENLYSQVIEAAHQYLKDDNRLVNIRQYIETLKHTGSFNFNGEMAKIIQEDFVKLLNENRNINRDNLHALMVFAKFMTLSYGQTALDMDRWKNIVQLEMERMSRLPQRRR</sequence>
<keyword evidence="4" id="KW-0539">Nucleus</keyword>
<dbReference type="Pfam" id="PF09739">
    <property type="entry name" value="MCM_bind"/>
    <property type="match status" value="1"/>
</dbReference>
<dbReference type="EMBL" id="KQ982557">
    <property type="protein sequence ID" value="KYQ55043.1"/>
    <property type="molecule type" value="Genomic_DNA"/>
</dbReference>
<dbReference type="Proteomes" id="UP000075809">
    <property type="component" value="Unassembled WGS sequence"/>
</dbReference>
<gene>
    <name evidence="5" type="ORF">ALC60_06046</name>
</gene>
<dbReference type="PANTHER" id="PTHR13489">
    <property type="entry name" value="MINI-CHROMOSOME MAINTENANCE COMPLEX-BINDING PROTEIN"/>
    <property type="match status" value="1"/>
</dbReference>
<comment type="subcellular location">
    <subcellularLocation>
        <location evidence="1">Nucleus</location>
    </subcellularLocation>
</comment>
<evidence type="ECO:0000256" key="4">
    <source>
        <dbReference type="ARBA" id="ARBA00023242"/>
    </source>
</evidence>
<evidence type="ECO:0000256" key="3">
    <source>
        <dbReference type="ARBA" id="ARBA00015405"/>
    </source>
</evidence>
<name>A0A151X3Q5_9HYME</name>
<reference evidence="5 6" key="1">
    <citation type="submission" date="2015-09" db="EMBL/GenBank/DDBJ databases">
        <title>Trachymyrmex zeteki WGS genome.</title>
        <authorList>
            <person name="Nygaard S."/>
            <person name="Hu H."/>
            <person name="Boomsma J."/>
            <person name="Zhang G."/>
        </authorList>
    </citation>
    <scope>NUCLEOTIDE SEQUENCE [LARGE SCALE GENOMIC DNA]</scope>
    <source>
        <strain evidence="5">Tzet28-1</strain>
        <tissue evidence="5">Whole body</tissue>
    </source>
</reference>
<evidence type="ECO:0000256" key="1">
    <source>
        <dbReference type="ARBA" id="ARBA00004123"/>
    </source>
</evidence>
<proteinExistence type="inferred from homology"/>
<accession>A0A151X3Q5</accession>
<keyword evidence="6" id="KW-1185">Reference proteome</keyword>
<evidence type="ECO:0000313" key="6">
    <source>
        <dbReference type="Proteomes" id="UP000075809"/>
    </source>
</evidence>
<protein>
    <recommendedName>
        <fullName evidence="3">Mini-chromosome maintenance complex-binding protein</fullName>
    </recommendedName>
</protein>
<dbReference type="AlphaFoldDB" id="A0A151X3Q5"/>
<dbReference type="GO" id="GO:0003682">
    <property type="term" value="F:chromatin binding"/>
    <property type="evidence" value="ECO:0007669"/>
    <property type="project" value="TreeGrafter"/>
</dbReference>
<comment type="similarity">
    <text evidence="2">Belongs to the MCMBP family.</text>
</comment>
<dbReference type="PANTHER" id="PTHR13489:SF0">
    <property type="entry name" value="MINI-CHROMOSOME MAINTENANCE COMPLEX-BINDING PROTEIN"/>
    <property type="match status" value="1"/>
</dbReference>
<dbReference type="STRING" id="64791.A0A151X3Q5"/>
<evidence type="ECO:0000256" key="2">
    <source>
        <dbReference type="ARBA" id="ARBA00007925"/>
    </source>
</evidence>
<dbReference type="InterPro" id="IPR019140">
    <property type="entry name" value="MCM_complex-bd"/>
</dbReference>